<dbReference type="Proteomes" id="UP000193849">
    <property type="component" value="Unassembled WGS sequence"/>
</dbReference>
<gene>
    <name evidence="2" type="ORF">B7702_02140</name>
    <name evidence="3" type="ORF">B7702_02485</name>
</gene>
<dbReference type="GO" id="GO:0003677">
    <property type="term" value="F:DNA binding"/>
    <property type="evidence" value="ECO:0007669"/>
    <property type="project" value="InterPro"/>
</dbReference>
<name>A0A1X1JTS7_STRMT</name>
<dbReference type="Pfam" id="PF01381">
    <property type="entry name" value="HTH_3"/>
    <property type="match status" value="1"/>
</dbReference>
<proteinExistence type="predicted"/>
<dbReference type="CDD" id="cd00093">
    <property type="entry name" value="HTH_XRE"/>
    <property type="match status" value="1"/>
</dbReference>
<dbReference type="PROSITE" id="PS50943">
    <property type="entry name" value="HTH_CROC1"/>
    <property type="match status" value="1"/>
</dbReference>
<reference evidence="3" key="2">
    <citation type="submission" date="2017-04" db="EMBL/GenBank/DDBJ databases">
        <authorList>
            <person name="Afonso C.L."/>
            <person name="Miller P.J."/>
            <person name="Scott M.A."/>
            <person name="Spackman E."/>
            <person name="Goraichik I."/>
            <person name="Dimitrov K.M."/>
            <person name="Suarez D.L."/>
            <person name="Swayne D.E."/>
        </authorList>
    </citation>
    <scope>NUCLEOTIDE SEQUENCE</scope>
    <source>
        <strain evidence="3">RH_777_07</strain>
    </source>
</reference>
<dbReference type="InterPro" id="IPR001387">
    <property type="entry name" value="Cro/C1-type_HTH"/>
</dbReference>
<evidence type="ECO:0000313" key="3">
    <source>
        <dbReference type="EMBL" id="ORO90544.1"/>
    </source>
</evidence>
<feature type="domain" description="HTH cro/C1-type" evidence="1">
    <location>
        <begin position="11"/>
        <end position="64"/>
    </location>
</feature>
<dbReference type="Gene3D" id="1.10.260.40">
    <property type="entry name" value="lambda repressor-like DNA-binding domains"/>
    <property type="match status" value="1"/>
</dbReference>
<sequence length="88" mass="10611">MKNRKFFSEQIRLWRIGKGLSLRKASKRFGISPRTFSNWEQGLIPSDRQKERLSKELGLDRDVWKFPNVKQRTYVCILESRCMIDSRY</sequence>
<evidence type="ECO:0000259" key="1">
    <source>
        <dbReference type="PROSITE" id="PS50943"/>
    </source>
</evidence>
<dbReference type="SMART" id="SM00530">
    <property type="entry name" value="HTH_XRE"/>
    <property type="match status" value="1"/>
</dbReference>
<dbReference type="AlphaFoldDB" id="A0A1X1JTS7"/>
<reference evidence="3 4" key="1">
    <citation type="journal article" date="2016" name="Eur. J. Clin. Microbiol. Infect. Dis.">
        <title>Whole genome sequencing as a tool for phylogenetic analysis of clinical strains of Mitis group streptococci.</title>
        <authorList>
            <person name="Rasmussen L.H."/>
            <person name="Dargis R."/>
            <person name="Hojholt K."/>
            <person name="Christensen J.J."/>
            <person name="Skovgaard O."/>
            <person name="Justesen U.S."/>
            <person name="Rosenvinge F.S."/>
            <person name="Moser C."/>
            <person name="Lukjancenko O."/>
            <person name="Rasmussen S."/>
            <person name="Nielsen X.C."/>
        </authorList>
    </citation>
    <scope>NUCLEOTIDE SEQUENCE [LARGE SCALE GENOMIC DNA]</scope>
    <source>
        <strain evidence="3 4">RH_777_07</strain>
    </source>
</reference>
<accession>A0A1X1JTS7</accession>
<protein>
    <recommendedName>
        <fullName evidence="1">HTH cro/C1-type domain-containing protein</fullName>
    </recommendedName>
</protein>
<organism evidence="3 4">
    <name type="scientific">Streptococcus mitis</name>
    <dbReference type="NCBI Taxonomy" id="28037"/>
    <lineage>
        <taxon>Bacteria</taxon>
        <taxon>Bacillati</taxon>
        <taxon>Bacillota</taxon>
        <taxon>Bacilli</taxon>
        <taxon>Lactobacillales</taxon>
        <taxon>Streptococcaceae</taxon>
        <taxon>Streptococcus</taxon>
        <taxon>Streptococcus mitis group</taxon>
    </lineage>
</organism>
<dbReference type="SUPFAM" id="SSF47413">
    <property type="entry name" value="lambda repressor-like DNA-binding domains"/>
    <property type="match status" value="1"/>
</dbReference>
<comment type="caution">
    <text evidence="3">The sequence shown here is derived from an EMBL/GenBank/DDBJ whole genome shotgun (WGS) entry which is preliminary data.</text>
</comment>
<dbReference type="InterPro" id="IPR010982">
    <property type="entry name" value="Lambda_DNA-bd_dom_sf"/>
</dbReference>
<dbReference type="EMBL" id="NCVD01000043">
    <property type="protein sequence ID" value="ORO90544.1"/>
    <property type="molecule type" value="Genomic_DNA"/>
</dbReference>
<evidence type="ECO:0000313" key="2">
    <source>
        <dbReference type="EMBL" id="ORO90477.1"/>
    </source>
</evidence>
<dbReference type="RefSeq" id="WP_084946649.1">
    <property type="nucleotide sequence ID" value="NZ_NCVD01000043.1"/>
</dbReference>
<evidence type="ECO:0000313" key="4">
    <source>
        <dbReference type="Proteomes" id="UP000193849"/>
    </source>
</evidence>
<dbReference type="EMBL" id="NCVD01000043">
    <property type="protein sequence ID" value="ORO90477.1"/>
    <property type="molecule type" value="Genomic_DNA"/>
</dbReference>